<sequence length="113" mass="12801">MWSSVPAGDTGVVVRRSRKRRYDEPHPELDVEAVLRGRPRVESGPDGGRWNVREVAGSDKTYRCPGCEQMIPAGVGHVVAWGDDHLFGADAALAERRHWHRACWRARHRRGPR</sequence>
<organism evidence="1 2">
    <name type="scientific">Ruania alba</name>
    <dbReference type="NCBI Taxonomy" id="648782"/>
    <lineage>
        <taxon>Bacteria</taxon>
        <taxon>Bacillati</taxon>
        <taxon>Actinomycetota</taxon>
        <taxon>Actinomycetes</taxon>
        <taxon>Micrococcales</taxon>
        <taxon>Ruaniaceae</taxon>
        <taxon>Ruania</taxon>
    </lineage>
</organism>
<reference evidence="2" key="1">
    <citation type="submission" date="2016-10" db="EMBL/GenBank/DDBJ databases">
        <authorList>
            <person name="Varghese N."/>
            <person name="Submissions S."/>
        </authorList>
    </citation>
    <scope>NUCLEOTIDE SEQUENCE [LARGE SCALE GENOMIC DNA]</scope>
    <source>
        <strain evidence="2">DSM 21368</strain>
    </source>
</reference>
<evidence type="ECO:0000313" key="2">
    <source>
        <dbReference type="Proteomes" id="UP000199220"/>
    </source>
</evidence>
<dbReference type="STRING" id="648782.SAMN04488554_4266"/>
<accession>A0A1H5NH96</accession>
<keyword evidence="2" id="KW-1185">Reference proteome</keyword>
<evidence type="ECO:0008006" key="3">
    <source>
        <dbReference type="Google" id="ProtNLM"/>
    </source>
</evidence>
<protein>
    <recommendedName>
        <fullName evidence="3">ATP/GTP-binding protein</fullName>
    </recommendedName>
</protein>
<name>A0A1H5NH96_9MICO</name>
<evidence type="ECO:0000313" key="1">
    <source>
        <dbReference type="EMBL" id="SEF00098.1"/>
    </source>
</evidence>
<dbReference type="AlphaFoldDB" id="A0A1H5NH96"/>
<dbReference type="Proteomes" id="UP000199220">
    <property type="component" value="Unassembled WGS sequence"/>
</dbReference>
<dbReference type="EMBL" id="FNTX01000002">
    <property type="protein sequence ID" value="SEF00098.1"/>
    <property type="molecule type" value="Genomic_DNA"/>
</dbReference>
<proteinExistence type="predicted"/>
<gene>
    <name evidence="1" type="ORF">SAMN04488554_4266</name>
</gene>